<dbReference type="InterPro" id="IPR029063">
    <property type="entry name" value="SAM-dependent_MTases_sf"/>
</dbReference>
<dbReference type="InterPro" id="IPR001077">
    <property type="entry name" value="COMT_C"/>
</dbReference>
<dbReference type="OrthoDB" id="2410195at2759"/>
<keyword evidence="6" id="KW-1185">Reference proteome</keyword>
<keyword evidence="2 5" id="KW-0808">Transferase</keyword>
<dbReference type="GO" id="GO:0032259">
    <property type="term" value="P:methylation"/>
    <property type="evidence" value="ECO:0007669"/>
    <property type="project" value="UniProtKB-KW"/>
</dbReference>
<evidence type="ECO:0000313" key="6">
    <source>
        <dbReference type="Proteomes" id="UP000053927"/>
    </source>
</evidence>
<name>R7RX40_STEHR</name>
<evidence type="ECO:0000256" key="1">
    <source>
        <dbReference type="ARBA" id="ARBA00022603"/>
    </source>
</evidence>
<dbReference type="SUPFAM" id="SSF53335">
    <property type="entry name" value="S-adenosyl-L-methionine-dependent methyltransferases"/>
    <property type="match status" value="1"/>
</dbReference>
<dbReference type="AlphaFoldDB" id="R7RX40"/>
<dbReference type="KEGG" id="shs:STEHIDRAFT_116156"/>
<dbReference type="Gene3D" id="1.10.10.10">
    <property type="entry name" value="Winged helix-like DNA-binding domain superfamily/Winged helix DNA-binding domain"/>
    <property type="match status" value="1"/>
</dbReference>
<dbReference type="PROSITE" id="PS51683">
    <property type="entry name" value="SAM_OMT_II"/>
    <property type="match status" value="1"/>
</dbReference>
<feature type="domain" description="O-methyltransferase C-terminal" evidence="4">
    <location>
        <begin position="261"/>
        <end position="349"/>
    </location>
</feature>
<dbReference type="InterPro" id="IPR016461">
    <property type="entry name" value="COMT-like"/>
</dbReference>
<dbReference type="InterPro" id="IPR036388">
    <property type="entry name" value="WH-like_DNA-bd_sf"/>
</dbReference>
<dbReference type="Gene3D" id="3.40.50.150">
    <property type="entry name" value="Vaccinia Virus protein VP39"/>
    <property type="match status" value="1"/>
</dbReference>
<dbReference type="Pfam" id="PF00891">
    <property type="entry name" value="Methyltransf_2"/>
    <property type="match status" value="1"/>
</dbReference>
<evidence type="ECO:0000256" key="2">
    <source>
        <dbReference type="ARBA" id="ARBA00022679"/>
    </source>
</evidence>
<dbReference type="PANTHER" id="PTHR43712">
    <property type="entry name" value="PUTATIVE (AFU_ORTHOLOGUE AFUA_4G14580)-RELATED"/>
    <property type="match status" value="1"/>
</dbReference>
<reference evidence="6" key="1">
    <citation type="journal article" date="2012" name="Science">
        <title>The Paleozoic origin of enzymatic lignin decomposition reconstructed from 31 fungal genomes.</title>
        <authorList>
            <person name="Floudas D."/>
            <person name="Binder M."/>
            <person name="Riley R."/>
            <person name="Barry K."/>
            <person name="Blanchette R.A."/>
            <person name="Henrissat B."/>
            <person name="Martinez A.T."/>
            <person name="Otillar R."/>
            <person name="Spatafora J.W."/>
            <person name="Yadav J.S."/>
            <person name="Aerts A."/>
            <person name="Benoit I."/>
            <person name="Boyd A."/>
            <person name="Carlson A."/>
            <person name="Copeland A."/>
            <person name="Coutinho P.M."/>
            <person name="de Vries R.P."/>
            <person name="Ferreira P."/>
            <person name="Findley K."/>
            <person name="Foster B."/>
            <person name="Gaskell J."/>
            <person name="Glotzer D."/>
            <person name="Gorecki P."/>
            <person name="Heitman J."/>
            <person name="Hesse C."/>
            <person name="Hori C."/>
            <person name="Igarashi K."/>
            <person name="Jurgens J.A."/>
            <person name="Kallen N."/>
            <person name="Kersten P."/>
            <person name="Kohler A."/>
            <person name="Kuees U."/>
            <person name="Kumar T.K.A."/>
            <person name="Kuo A."/>
            <person name="LaButti K."/>
            <person name="Larrondo L.F."/>
            <person name="Lindquist E."/>
            <person name="Ling A."/>
            <person name="Lombard V."/>
            <person name="Lucas S."/>
            <person name="Lundell T."/>
            <person name="Martin R."/>
            <person name="McLaughlin D.J."/>
            <person name="Morgenstern I."/>
            <person name="Morin E."/>
            <person name="Murat C."/>
            <person name="Nagy L.G."/>
            <person name="Nolan M."/>
            <person name="Ohm R.A."/>
            <person name="Patyshakuliyeva A."/>
            <person name="Rokas A."/>
            <person name="Ruiz-Duenas F.J."/>
            <person name="Sabat G."/>
            <person name="Salamov A."/>
            <person name="Samejima M."/>
            <person name="Schmutz J."/>
            <person name="Slot J.C."/>
            <person name="St John F."/>
            <person name="Stenlid J."/>
            <person name="Sun H."/>
            <person name="Sun S."/>
            <person name="Syed K."/>
            <person name="Tsang A."/>
            <person name="Wiebenga A."/>
            <person name="Young D."/>
            <person name="Pisabarro A."/>
            <person name="Eastwood D.C."/>
            <person name="Martin F."/>
            <person name="Cullen D."/>
            <person name="Grigoriev I.V."/>
            <person name="Hibbett D.S."/>
        </authorList>
    </citation>
    <scope>NUCLEOTIDE SEQUENCE [LARGE SCALE GENOMIC DNA]</scope>
    <source>
        <strain evidence="6">FP-91666</strain>
    </source>
</reference>
<evidence type="ECO:0000313" key="5">
    <source>
        <dbReference type="EMBL" id="EIM79956.1"/>
    </source>
</evidence>
<dbReference type="RefSeq" id="XP_007310945.1">
    <property type="nucleotide sequence ID" value="XM_007310883.1"/>
</dbReference>
<dbReference type="OMA" id="QERTAGH"/>
<evidence type="ECO:0000259" key="4">
    <source>
        <dbReference type="Pfam" id="PF00891"/>
    </source>
</evidence>
<protein>
    <submittedName>
        <fullName evidence="5">S-adenosyl-L-methionine-dependent methyltransferase</fullName>
    </submittedName>
</protein>
<keyword evidence="3" id="KW-0949">S-adenosyl-L-methionine</keyword>
<dbReference type="PANTHER" id="PTHR43712:SF2">
    <property type="entry name" value="O-METHYLTRANSFERASE CICE"/>
    <property type="match status" value="1"/>
</dbReference>
<accession>R7RX40</accession>
<dbReference type="GeneID" id="18795854"/>
<keyword evidence="1 5" id="KW-0489">Methyltransferase</keyword>
<sequence>MATSTLSRLSKLIAESVATIEASCAARSVEVPSIDSAFTPGSEAFRMDPTVAQAINIVTASAYQIAALLEPPPHYKAIALGALLETNTVEILREAGRNGTHVVEIAKRNQLDPKKNARLHRNLSTYYMFREGSRMSLQTLVYRQCLTQRETPGQARRHLRHTPYFLGFDVLTISLDEGWMGATSAVTTLRDPKTRFSGDPTDAPLARTIGSNVPFWVWIEQPDQEMRLQRFGIAMQGVAAMQPAAAALDRGFDWEILGVEDVVVDVGAGVGAVPLALAKSYPSLKIVVQDRDTVTAQANGELPEAVRSGRVKLQGHDFYTPQPVKGASVFLLKQILHDWSDSYAITILK</sequence>
<proteinExistence type="predicted"/>
<dbReference type="Proteomes" id="UP000053927">
    <property type="component" value="Unassembled WGS sequence"/>
</dbReference>
<dbReference type="EMBL" id="JH687400">
    <property type="protein sequence ID" value="EIM79956.1"/>
    <property type="molecule type" value="Genomic_DNA"/>
</dbReference>
<dbReference type="GO" id="GO:0008171">
    <property type="term" value="F:O-methyltransferase activity"/>
    <property type="evidence" value="ECO:0007669"/>
    <property type="project" value="InterPro"/>
</dbReference>
<organism evidence="5 6">
    <name type="scientific">Stereum hirsutum (strain FP-91666)</name>
    <name type="common">White-rot fungus</name>
    <dbReference type="NCBI Taxonomy" id="721885"/>
    <lineage>
        <taxon>Eukaryota</taxon>
        <taxon>Fungi</taxon>
        <taxon>Dikarya</taxon>
        <taxon>Basidiomycota</taxon>
        <taxon>Agaricomycotina</taxon>
        <taxon>Agaricomycetes</taxon>
        <taxon>Russulales</taxon>
        <taxon>Stereaceae</taxon>
        <taxon>Stereum</taxon>
    </lineage>
</organism>
<evidence type="ECO:0000256" key="3">
    <source>
        <dbReference type="ARBA" id="ARBA00022691"/>
    </source>
</evidence>
<dbReference type="eggNOG" id="KOG3178">
    <property type="taxonomic scope" value="Eukaryota"/>
</dbReference>
<gene>
    <name evidence="5" type="ORF">STEHIDRAFT_116156</name>
</gene>